<dbReference type="GO" id="GO:0097527">
    <property type="term" value="P:necroptotic signaling pathway"/>
    <property type="evidence" value="ECO:0007669"/>
    <property type="project" value="TreeGrafter"/>
</dbReference>
<dbReference type="InterPro" id="IPR000719">
    <property type="entry name" value="Prot_kinase_dom"/>
</dbReference>
<keyword evidence="2" id="KW-0067">ATP-binding</keyword>
<dbReference type="EnsemblMetazoa" id="Aqu2.1.03641_001">
    <property type="protein sequence ID" value="Aqu2.1.03641_001"/>
    <property type="gene ID" value="Aqu2.1.03641"/>
</dbReference>
<dbReference type="InterPro" id="IPR011009">
    <property type="entry name" value="Kinase-like_dom_sf"/>
</dbReference>
<dbReference type="InParanoid" id="A0A1X7SNH3"/>
<dbReference type="AlphaFoldDB" id="A0A1X7SNH3"/>
<proteinExistence type="predicted"/>
<dbReference type="GO" id="GO:0005524">
    <property type="term" value="F:ATP binding"/>
    <property type="evidence" value="ECO:0007669"/>
    <property type="project" value="UniProtKB-KW"/>
</dbReference>
<reference evidence="4" key="1">
    <citation type="submission" date="2017-05" db="UniProtKB">
        <authorList>
            <consortium name="EnsemblMetazoa"/>
        </authorList>
    </citation>
    <scope>IDENTIFICATION</scope>
</reference>
<dbReference type="GO" id="GO:0004672">
    <property type="term" value="F:protein kinase activity"/>
    <property type="evidence" value="ECO:0007669"/>
    <property type="project" value="InterPro"/>
</dbReference>
<dbReference type="SUPFAM" id="SSF56112">
    <property type="entry name" value="Protein kinase-like (PK-like)"/>
    <property type="match status" value="1"/>
</dbReference>
<feature type="domain" description="Protein kinase" evidence="3">
    <location>
        <begin position="1"/>
        <end position="131"/>
    </location>
</feature>
<dbReference type="InterPro" id="IPR051681">
    <property type="entry name" value="Ser/Thr_Kinases-Pseudokinases"/>
</dbReference>
<organism evidence="4">
    <name type="scientific">Amphimedon queenslandica</name>
    <name type="common">Sponge</name>
    <dbReference type="NCBI Taxonomy" id="400682"/>
    <lineage>
        <taxon>Eukaryota</taxon>
        <taxon>Metazoa</taxon>
        <taxon>Porifera</taxon>
        <taxon>Demospongiae</taxon>
        <taxon>Heteroscleromorpha</taxon>
        <taxon>Haplosclerida</taxon>
        <taxon>Niphatidae</taxon>
        <taxon>Amphimedon</taxon>
    </lineage>
</organism>
<keyword evidence="1" id="KW-0547">Nucleotide-binding</keyword>
<dbReference type="eggNOG" id="KOG0192">
    <property type="taxonomic scope" value="Eukaryota"/>
</dbReference>
<dbReference type="STRING" id="400682.A0A1X7SNH3"/>
<accession>A0A1X7SNH3</accession>
<dbReference type="PROSITE" id="PS50011">
    <property type="entry name" value="PROTEIN_KINASE_DOM"/>
    <property type="match status" value="1"/>
</dbReference>
<dbReference type="Gene3D" id="1.10.510.10">
    <property type="entry name" value="Transferase(Phosphotransferase) domain 1"/>
    <property type="match status" value="1"/>
</dbReference>
<dbReference type="PANTHER" id="PTHR44329">
    <property type="entry name" value="SERINE/THREONINE-PROTEIN KINASE TNNI3K-RELATED"/>
    <property type="match status" value="1"/>
</dbReference>
<name>A0A1X7SNH3_AMPQE</name>
<dbReference type="PANTHER" id="PTHR44329:SF298">
    <property type="entry name" value="MIXED LINEAGE KINASE DOMAIN-LIKE PROTEIN"/>
    <property type="match status" value="1"/>
</dbReference>
<evidence type="ECO:0000313" key="4">
    <source>
        <dbReference type="EnsemblMetazoa" id="Aqu2.1.03641_001"/>
    </source>
</evidence>
<evidence type="ECO:0000256" key="1">
    <source>
        <dbReference type="ARBA" id="ARBA00022741"/>
    </source>
</evidence>
<evidence type="ECO:0000256" key="2">
    <source>
        <dbReference type="ARBA" id="ARBA00022840"/>
    </source>
</evidence>
<evidence type="ECO:0000259" key="3">
    <source>
        <dbReference type="PROSITE" id="PS50011"/>
    </source>
</evidence>
<sequence length="131" mass="14571">MSIASQIRHPNLVQFIGATNVGSLLIMTELMSTNFRKEFPRILFRKQQILSIAEDIALGLNYLHLFNPHAAYYSQKSKLSSYGTTIDLEGTVGNAAYASPEVCDPDRQSPAMDVYSYSVLGYQQTTSNNTL</sequence>
<protein>
    <recommendedName>
        <fullName evidence="3">Protein kinase domain-containing protein</fullName>
    </recommendedName>
</protein>